<protein>
    <recommendedName>
        <fullName evidence="2">MEKHLA domain-containing protein</fullName>
    </recommendedName>
</protein>
<evidence type="ECO:0000313" key="4">
    <source>
        <dbReference type="Proteomes" id="UP000694005"/>
    </source>
</evidence>
<proteinExistence type="predicted"/>
<organism evidence="3 4">
    <name type="scientific">Brassica campestris</name>
    <name type="common">Field mustard</name>
    <dbReference type="NCBI Taxonomy" id="3711"/>
    <lineage>
        <taxon>Eukaryota</taxon>
        <taxon>Viridiplantae</taxon>
        <taxon>Streptophyta</taxon>
        <taxon>Embryophyta</taxon>
        <taxon>Tracheophyta</taxon>
        <taxon>Spermatophyta</taxon>
        <taxon>Magnoliopsida</taxon>
        <taxon>eudicotyledons</taxon>
        <taxon>Gunneridae</taxon>
        <taxon>Pentapetalae</taxon>
        <taxon>rosids</taxon>
        <taxon>malvids</taxon>
        <taxon>Brassicales</taxon>
        <taxon>Brassicaceae</taxon>
        <taxon>Brassiceae</taxon>
        <taxon>Brassica</taxon>
    </lineage>
</organism>
<dbReference type="InterPro" id="IPR013978">
    <property type="entry name" value="MEKHLA"/>
</dbReference>
<dbReference type="EMBL" id="LS974619">
    <property type="protein sequence ID" value="CAG7884735.1"/>
    <property type="molecule type" value="Genomic_DNA"/>
</dbReference>
<sequence length="134" mass="14842">SQDRKIFDLGTNIFIENLDPDVDEKIVYDTFSTIGVIAYNPKPQPVVIFANMLETTLVSLQDIALENIFDESGRMALCSDFAKLMQQGFACLPSGTCLSTMGRHVTYEQVVSWKVFAASKTTTIIICIVLLSPL</sequence>
<dbReference type="PANTHER" id="PTHR45950">
    <property type="entry name" value="HOMEOBOX-LEUCINE ZIPPER PROTEIN ATHB-14"/>
    <property type="match status" value="1"/>
</dbReference>
<dbReference type="AlphaFoldDB" id="A0A8D9GQ27"/>
<dbReference type="InterPro" id="IPR035979">
    <property type="entry name" value="RBD_domain_sf"/>
</dbReference>
<feature type="domain" description="MEKHLA" evidence="2">
    <location>
        <begin position="21"/>
        <end position="121"/>
    </location>
</feature>
<keyword evidence="1" id="KW-0539">Nucleus</keyword>
<feature type="non-terminal residue" evidence="3">
    <location>
        <position position="1"/>
    </location>
</feature>
<dbReference type="GO" id="GO:0003700">
    <property type="term" value="F:DNA-binding transcription factor activity"/>
    <property type="evidence" value="ECO:0007669"/>
    <property type="project" value="InterPro"/>
</dbReference>
<evidence type="ECO:0000259" key="2">
    <source>
        <dbReference type="Pfam" id="PF08670"/>
    </source>
</evidence>
<evidence type="ECO:0000256" key="1">
    <source>
        <dbReference type="ARBA" id="ARBA00023242"/>
    </source>
</evidence>
<evidence type="ECO:0000313" key="3">
    <source>
        <dbReference type="EMBL" id="CAG7884735.1"/>
    </source>
</evidence>
<reference evidence="3 4" key="1">
    <citation type="submission" date="2021-07" db="EMBL/GenBank/DDBJ databases">
        <authorList>
            <consortium name="Genoscope - CEA"/>
            <person name="William W."/>
        </authorList>
    </citation>
    <scope>NUCLEOTIDE SEQUENCE [LARGE SCALE GENOMIC DNA]</scope>
</reference>
<dbReference type="Pfam" id="PF08670">
    <property type="entry name" value="MEKHLA"/>
    <property type="match status" value="1"/>
</dbReference>
<dbReference type="Proteomes" id="UP000694005">
    <property type="component" value="Chromosome A03"/>
</dbReference>
<dbReference type="SUPFAM" id="SSF54928">
    <property type="entry name" value="RNA-binding domain, RBD"/>
    <property type="match status" value="1"/>
</dbReference>
<dbReference type="Gramene" id="A03p60780.2_BraZ1">
    <property type="protein sequence ID" value="A03p60780.2_BraZ1.CDS"/>
    <property type="gene ID" value="A03g60780.2_BraZ1"/>
</dbReference>
<gene>
    <name evidence="3" type="ORF">BRAPAZ1V2_A03P60780.2</name>
</gene>
<dbReference type="InterPro" id="IPR044830">
    <property type="entry name" value="HD-Zip_III"/>
</dbReference>
<dbReference type="GO" id="GO:0003676">
    <property type="term" value="F:nucleic acid binding"/>
    <property type="evidence" value="ECO:0007669"/>
    <property type="project" value="InterPro"/>
</dbReference>
<dbReference type="PANTHER" id="PTHR45950:SF10">
    <property type="entry name" value="HOMEOBOX-LEUCINE ZIPPER PROTEIN REVOLUTA"/>
    <property type="match status" value="1"/>
</dbReference>
<accession>A0A8D9GQ27</accession>
<name>A0A8D9GQ27_BRACM</name>